<protein>
    <recommendedName>
        <fullName evidence="4">Cytochrome c domain-containing protein</fullName>
    </recommendedName>
</protein>
<evidence type="ECO:0000313" key="2">
    <source>
        <dbReference type="EMBL" id="MDR6530626.1"/>
    </source>
</evidence>
<proteinExistence type="predicted"/>
<keyword evidence="1" id="KW-0732">Signal</keyword>
<evidence type="ECO:0000256" key="1">
    <source>
        <dbReference type="SAM" id="SignalP"/>
    </source>
</evidence>
<reference evidence="2 3" key="1">
    <citation type="submission" date="2023-07" db="EMBL/GenBank/DDBJ databases">
        <title>Sorghum-associated microbial communities from plants grown in Nebraska, USA.</title>
        <authorList>
            <person name="Schachtman D."/>
        </authorList>
    </citation>
    <scope>NUCLEOTIDE SEQUENCE [LARGE SCALE GENOMIC DNA]</scope>
    <source>
        <strain evidence="2 3">DS2154</strain>
    </source>
</reference>
<evidence type="ECO:0008006" key="4">
    <source>
        <dbReference type="Google" id="ProtNLM"/>
    </source>
</evidence>
<accession>A0ABU1MY50</accession>
<gene>
    <name evidence="2" type="ORF">J2800_001362</name>
</gene>
<dbReference type="RefSeq" id="WP_310030203.1">
    <property type="nucleotide sequence ID" value="NZ_JAVDRL010000003.1"/>
</dbReference>
<feature type="chain" id="PRO_5046392375" description="Cytochrome c domain-containing protein" evidence="1">
    <location>
        <begin position="31"/>
        <end position="554"/>
    </location>
</feature>
<comment type="caution">
    <text evidence="2">The sequence shown here is derived from an EMBL/GenBank/DDBJ whole genome shotgun (WGS) entry which is preliminary data.</text>
</comment>
<evidence type="ECO:0000313" key="3">
    <source>
        <dbReference type="Proteomes" id="UP001262754"/>
    </source>
</evidence>
<keyword evidence="3" id="KW-1185">Reference proteome</keyword>
<feature type="signal peptide" evidence="1">
    <location>
        <begin position="1"/>
        <end position="30"/>
    </location>
</feature>
<sequence length="554" mass="59727">MKISKPGRKIGWRALTAALVCLAGGGGLFAAQAIDAAAPAKPAYLAAFPNFAPRLTPQMPGDVDIALKTQLEKAQKFSEVQREFDLYSWQMFLALNWPTNSQGQAAPKLTDTRFGPPHWTLWHNSSAIFQTDGAQPAACGVTPKARTLVLFRGDLAKPVSKGLAPFSTQAVANADPRSTRFLGVLSAVGELNAANLGDDIDQAFSGPMLDQNGEFVYYEIMIDPNEVGYLCDNSLYNINGQVAFTKAGGKVAMPIGTPDQDWSGSFELKFAWRILKPGKDDFSRFHTSPAVVMDPGPDGKPLERKVTVGLVGMHIGHKTKTSPQWIWSTFEQVDNLDVDAVAHPKLSPSFVDPNCPMCAVNQLPQKVKGVYPRIPTQAWRGVPIRGDKVALNRQAQAALKAQGSVWQYYQLIDTQWPTDPTAPPAPWNGGLPNAIGNKPGGNPTPVFLTNITMETYFQKGNQVACNGEELPGGQDCPASGPAQPPVWNSALNSLGKPVTPGINTLTFQTESCMGCHSSAGVWTAYDPKSGKGKQSGQLTADFSWLLSQKASYEK</sequence>
<organism evidence="2 3">
    <name type="scientific">Caulobacter rhizosphaerae</name>
    <dbReference type="NCBI Taxonomy" id="2010972"/>
    <lineage>
        <taxon>Bacteria</taxon>
        <taxon>Pseudomonadati</taxon>
        <taxon>Pseudomonadota</taxon>
        <taxon>Alphaproteobacteria</taxon>
        <taxon>Caulobacterales</taxon>
        <taxon>Caulobacteraceae</taxon>
        <taxon>Caulobacter</taxon>
    </lineage>
</organism>
<name>A0ABU1MY50_9CAUL</name>
<dbReference type="EMBL" id="JAVDRL010000003">
    <property type="protein sequence ID" value="MDR6530626.1"/>
    <property type="molecule type" value="Genomic_DNA"/>
</dbReference>
<dbReference type="Proteomes" id="UP001262754">
    <property type="component" value="Unassembled WGS sequence"/>
</dbReference>